<keyword evidence="2 5" id="KW-0418">Kinase</keyword>
<dbReference type="SUPFAM" id="SSF53613">
    <property type="entry name" value="Ribokinase-like"/>
    <property type="match status" value="1"/>
</dbReference>
<dbReference type="PANTHER" id="PTHR42774:SF3">
    <property type="entry name" value="KETOHEXOKINASE"/>
    <property type="match status" value="1"/>
</dbReference>
<dbReference type="InterPro" id="IPR011611">
    <property type="entry name" value="PfkB_dom"/>
</dbReference>
<dbReference type="PANTHER" id="PTHR42774">
    <property type="entry name" value="PHOSPHOTRANSFERASE SYSTEM TRANSPORT PROTEIN"/>
    <property type="match status" value="1"/>
</dbReference>
<proteinExistence type="predicted"/>
<dbReference type="Pfam" id="PF00294">
    <property type="entry name" value="PfkB"/>
    <property type="match status" value="1"/>
</dbReference>
<name>A0ABY8QU66_9MICO</name>
<evidence type="ECO:0000256" key="3">
    <source>
        <dbReference type="SAM" id="MobiDB-lite"/>
    </source>
</evidence>
<feature type="region of interest" description="Disordered" evidence="3">
    <location>
        <begin position="1"/>
        <end position="30"/>
    </location>
</feature>
<dbReference type="PROSITE" id="PS00584">
    <property type="entry name" value="PFKB_KINASES_2"/>
    <property type="match status" value="1"/>
</dbReference>
<dbReference type="GO" id="GO:0016301">
    <property type="term" value="F:kinase activity"/>
    <property type="evidence" value="ECO:0007669"/>
    <property type="project" value="UniProtKB-KW"/>
</dbReference>
<evidence type="ECO:0000313" key="5">
    <source>
        <dbReference type="EMBL" id="WGW12453.1"/>
    </source>
</evidence>
<keyword evidence="6" id="KW-1185">Reference proteome</keyword>
<dbReference type="InterPro" id="IPR052562">
    <property type="entry name" value="Ketohexokinase-related"/>
</dbReference>
<evidence type="ECO:0000313" key="6">
    <source>
        <dbReference type="Proteomes" id="UP001209083"/>
    </source>
</evidence>
<evidence type="ECO:0000256" key="2">
    <source>
        <dbReference type="ARBA" id="ARBA00022777"/>
    </source>
</evidence>
<evidence type="ECO:0000259" key="4">
    <source>
        <dbReference type="Pfam" id="PF00294"/>
    </source>
</evidence>
<gene>
    <name evidence="5" type="ORF">LWF01_01410</name>
</gene>
<organism evidence="5 6">
    <name type="scientific">Saxibacter everestensis</name>
    <dbReference type="NCBI Taxonomy" id="2909229"/>
    <lineage>
        <taxon>Bacteria</taxon>
        <taxon>Bacillati</taxon>
        <taxon>Actinomycetota</taxon>
        <taxon>Actinomycetes</taxon>
        <taxon>Micrococcales</taxon>
        <taxon>Brevibacteriaceae</taxon>
        <taxon>Saxibacter</taxon>
    </lineage>
</organism>
<dbReference type="Proteomes" id="UP001209083">
    <property type="component" value="Chromosome"/>
</dbReference>
<evidence type="ECO:0000256" key="1">
    <source>
        <dbReference type="ARBA" id="ARBA00022679"/>
    </source>
</evidence>
<feature type="domain" description="Carbohydrate kinase PfkB" evidence="4">
    <location>
        <begin position="43"/>
        <end position="323"/>
    </location>
</feature>
<dbReference type="InterPro" id="IPR029056">
    <property type="entry name" value="Ribokinase-like"/>
</dbReference>
<keyword evidence="1" id="KW-0808">Transferase</keyword>
<reference evidence="5 6" key="1">
    <citation type="submission" date="2023-05" db="EMBL/GenBank/DDBJ databases">
        <title>Lithophilousrod everest ZFBP1038 complete genpme.</title>
        <authorList>
            <person name="Tian M."/>
        </authorList>
    </citation>
    <scope>NUCLEOTIDE SEQUENCE [LARGE SCALE GENOMIC DNA]</scope>
    <source>
        <strain evidence="5 6">ZFBP1038</strain>
    </source>
</reference>
<dbReference type="Gene3D" id="3.40.1190.20">
    <property type="match status" value="1"/>
</dbReference>
<accession>A0ABY8QU66</accession>
<dbReference type="InterPro" id="IPR002173">
    <property type="entry name" value="Carboh/pur_kinase_PfkB_CS"/>
</dbReference>
<sequence>MMAGNAPDERAAEQAPMVGEPHDPLLSLRSGRSDEPEFDLALIGTVFFDIVFTGLGGDPHPGTEVHAQGMGSCPGGTANLAVAAARLGLRTTLASAFGEDVYGDFCWETLETGERVDLSASYRVPDWHSPVTVSAAYAGDRSMMTHEHEAPVPVADLAARLPQSAAVFAPLSTRFPTWVRDRAAAGALVFADVGWDSTLVWSEETLAGLEHCHAFMPNTREAIAYTRQDDPRGACKALAERVPLAVVTRGDHGAIAIDSGTGEEAEVDGLAMDAVDPTGAGDVFGAALMMGTLAGWPLSQRLRLANLCAALSVQYIGGSLSAPGWADIAIWYAQMRAVGDKRLRSEYAFLGDLIPTQWRPTLDRRSVATIGLRTRADSLEGNGVDSE</sequence>
<dbReference type="RefSeq" id="WP_349639253.1">
    <property type="nucleotide sequence ID" value="NZ_CP090958.1"/>
</dbReference>
<protein>
    <submittedName>
        <fullName evidence="5">PfkB family carbohydrate kinase</fullName>
    </submittedName>
</protein>
<dbReference type="EMBL" id="CP090958">
    <property type="protein sequence ID" value="WGW12453.1"/>
    <property type="molecule type" value="Genomic_DNA"/>
</dbReference>